<evidence type="ECO:0000313" key="3">
    <source>
        <dbReference type="Proteomes" id="UP000791440"/>
    </source>
</evidence>
<comment type="caution">
    <text evidence="2">The sequence shown here is derived from an EMBL/GenBank/DDBJ whole genome shotgun (WGS) entry which is preliminary data.</text>
</comment>
<reference evidence="2" key="2">
    <citation type="submission" date="2020-12" db="EMBL/GenBank/DDBJ databases">
        <authorList>
            <person name="Kanost M."/>
        </authorList>
    </citation>
    <scope>NUCLEOTIDE SEQUENCE</scope>
</reference>
<organism evidence="2 3">
    <name type="scientific">Manduca sexta</name>
    <name type="common">Tobacco hawkmoth</name>
    <name type="synonym">Tobacco hornworm</name>
    <dbReference type="NCBI Taxonomy" id="7130"/>
    <lineage>
        <taxon>Eukaryota</taxon>
        <taxon>Metazoa</taxon>
        <taxon>Ecdysozoa</taxon>
        <taxon>Arthropoda</taxon>
        <taxon>Hexapoda</taxon>
        <taxon>Insecta</taxon>
        <taxon>Pterygota</taxon>
        <taxon>Neoptera</taxon>
        <taxon>Endopterygota</taxon>
        <taxon>Lepidoptera</taxon>
        <taxon>Glossata</taxon>
        <taxon>Ditrysia</taxon>
        <taxon>Bombycoidea</taxon>
        <taxon>Sphingidae</taxon>
        <taxon>Sphinginae</taxon>
        <taxon>Sphingini</taxon>
        <taxon>Manduca</taxon>
    </lineage>
</organism>
<proteinExistence type="predicted"/>
<dbReference type="GO" id="GO:0008757">
    <property type="term" value="F:S-adenosylmethionine-dependent methyltransferase activity"/>
    <property type="evidence" value="ECO:0007669"/>
    <property type="project" value="InterPro"/>
</dbReference>
<accession>A0A922CLV7</accession>
<name>A0A922CLV7_MANSE</name>
<dbReference type="Proteomes" id="UP000791440">
    <property type="component" value="Unassembled WGS sequence"/>
</dbReference>
<protein>
    <recommendedName>
        <fullName evidence="1">Methyltransferase type 11 domain-containing protein</fullName>
    </recommendedName>
</protein>
<reference evidence="2" key="1">
    <citation type="journal article" date="2016" name="Insect Biochem. Mol. Biol.">
        <title>Multifaceted biological insights from a draft genome sequence of the tobacco hornworm moth, Manduca sexta.</title>
        <authorList>
            <person name="Kanost M.R."/>
            <person name="Arrese E.L."/>
            <person name="Cao X."/>
            <person name="Chen Y.R."/>
            <person name="Chellapilla S."/>
            <person name="Goldsmith M.R."/>
            <person name="Grosse-Wilde E."/>
            <person name="Heckel D.G."/>
            <person name="Herndon N."/>
            <person name="Jiang H."/>
            <person name="Papanicolaou A."/>
            <person name="Qu J."/>
            <person name="Soulages J.L."/>
            <person name="Vogel H."/>
            <person name="Walters J."/>
            <person name="Waterhouse R.M."/>
            <person name="Ahn S.J."/>
            <person name="Almeida F.C."/>
            <person name="An C."/>
            <person name="Aqrawi P."/>
            <person name="Bretschneider A."/>
            <person name="Bryant W.B."/>
            <person name="Bucks S."/>
            <person name="Chao H."/>
            <person name="Chevignon G."/>
            <person name="Christen J.M."/>
            <person name="Clarke D.F."/>
            <person name="Dittmer N.T."/>
            <person name="Ferguson L.C.F."/>
            <person name="Garavelou S."/>
            <person name="Gordon K.H.J."/>
            <person name="Gunaratna R.T."/>
            <person name="Han Y."/>
            <person name="Hauser F."/>
            <person name="He Y."/>
            <person name="Heidel-Fischer H."/>
            <person name="Hirsh A."/>
            <person name="Hu Y."/>
            <person name="Jiang H."/>
            <person name="Kalra D."/>
            <person name="Klinner C."/>
            <person name="Konig C."/>
            <person name="Kovar C."/>
            <person name="Kroll A.R."/>
            <person name="Kuwar S.S."/>
            <person name="Lee S.L."/>
            <person name="Lehman R."/>
            <person name="Li K."/>
            <person name="Li Z."/>
            <person name="Liang H."/>
            <person name="Lovelace S."/>
            <person name="Lu Z."/>
            <person name="Mansfield J.H."/>
            <person name="McCulloch K.J."/>
            <person name="Mathew T."/>
            <person name="Morton B."/>
            <person name="Muzny D.M."/>
            <person name="Neunemann D."/>
            <person name="Ongeri F."/>
            <person name="Pauchet Y."/>
            <person name="Pu L.L."/>
            <person name="Pyrousis I."/>
            <person name="Rao X.J."/>
            <person name="Redding A."/>
            <person name="Roesel C."/>
            <person name="Sanchez-Gracia A."/>
            <person name="Schaack S."/>
            <person name="Shukla A."/>
            <person name="Tetreau G."/>
            <person name="Wang Y."/>
            <person name="Xiong G.H."/>
            <person name="Traut W."/>
            <person name="Walsh T.K."/>
            <person name="Worley K.C."/>
            <person name="Wu D."/>
            <person name="Wu W."/>
            <person name="Wu Y.Q."/>
            <person name="Zhang X."/>
            <person name="Zou Z."/>
            <person name="Zucker H."/>
            <person name="Briscoe A.D."/>
            <person name="Burmester T."/>
            <person name="Clem R.J."/>
            <person name="Feyereisen R."/>
            <person name="Grimmelikhuijzen C.J.P."/>
            <person name="Hamodrakas S.J."/>
            <person name="Hansson B.S."/>
            <person name="Huguet E."/>
            <person name="Jermiin L.S."/>
            <person name="Lan Q."/>
            <person name="Lehman H.K."/>
            <person name="Lorenzen M."/>
            <person name="Merzendorfer H."/>
            <person name="Michalopoulos I."/>
            <person name="Morton D.B."/>
            <person name="Muthukrishnan S."/>
            <person name="Oakeshott J.G."/>
            <person name="Palmer W."/>
            <person name="Park Y."/>
            <person name="Passarelli A.L."/>
            <person name="Rozas J."/>
            <person name="Schwartz L.M."/>
            <person name="Smith W."/>
            <person name="Southgate A."/>
            <person name="Vilcinskas A."/>
            <person name="Vogt R."/>
            <person name="Wang P."/>
            <person name="Werren J."/>
            <person name="Yu X.Q."/>
            <person name="Zhou J.J."/>
            <person name="Brown S.J."/>
            <person name="Scherer S.E."/>
            <person name="Richards S."/>
            <person name="Blissard G.W."/>
        </authorList>
    </citation>
    <scope>NUCLEOTIDE SEQUENCE</scope>
</reference>
<keyword evidence="3" id="KW-1185">Reference proteome</keyword>
<dbReference type="InterPro" id="IPR013216">
    <property type="entry name" value="Methyltransf_11"/>
</dbReference>
<dbReference type="AlphaFoldDB" id="A0A922CLV7"/>
<evidence type="ECO:0000313" key="2">
    <source>
        <dbReference type="EMBL" id="KAG6451012.1"/>
    </source>
</evidence>
<dbReference type="PANTHER" id="PTHR43861:SF1">
    <property type="entry name" value="TRANS-ACONITATE 2-METHYLTRANSFERASE"/>
    <property type="match status" value="1"/>
</dbReference>
<sequence>MEDNPELFNKYNNVTKRDTAESLKEYAKKIKWRSNARVLDIGSADGSVTSILSTYIPQDYEILLGCDINSNSVKFANAQYGTERMKFFVLDIEKPIPEHLKESFDHVFSFYTLHWLTDPVMGYINIYHLLKPGGECFLVLSGKSPFYDIYHALSLTEKWAPWAKYFDTIVSPYHDCKDPDNIIFKSLKNIGFHHIDVRCKQKVFVYENTDVLKSKIFYILFDVSNCTRVKNLSISKSPRNAIQRKKPFLFHLQKS</sequence>
<dbReference type="PANTHER" id="PTHR43861">
    <property type="entry name" value="TRANS-ACONITATE 2-METHYLTRANSFERASE-RELATED"/>
    <property type="match status" value="1"/>
</dbReference>
<gene>
    <name evidence="2" type="ORF">O3G_MSEX006879</name>
</gene>
<dbReference type="EMBL" id="JH668397">
    <property type="protein sequence ID" value="KAG6451012.1"/>
    <property type="molecule type" value="Genomic_DNA"/>
</dbReference>
<feature type="domain" description="Methyltransferase type 11" evidence="1">
    <location>
        <begin position="39"/>
        <end position="137"/>
    </location>
</feature>
<dbReference type="CDD" id="cd02440">
    <property type="entry name" value="AdoMet_MTases"/>
    <property type="match status" value="1"/>
</dbReference>
<dbReference type="Pfam" id="PF08241">
    <property type="entry name" value="Methyltransf_11"/>
    <property type="match status" value="1"/>
</dbReference>
<evidence type="ECO:0000259" key="1">
    <source>
        <dbReference type="Pfam" id="PF08241"/>
    </source>
</evidence>